<evidence type="ECO:0000256" key="6">
    <source>
        <dbReference type="ARBA" id="ARBA00022842"/>
    </source>
</evidence>
<dbReference type="SUPFAM" id="SSF52540">
    <property type="entry name" value="P-loop containing nucleoside triphosphate hydrolases"/>
    <property type="match status" value="1"/>
</dbReference>
<dbReference type="InterPro" id="IPR004161">
    <property type="entry name" value="EFTu-like_2"/>
</dbReference>
<evidence type="ECO:0000256" key="10">
    <source>
        <dbReference type="ARBA" id="ARBA00029554"/>
    </source>
</evidence>
<organism evidence="17 18">
    <name type="scientific">Candidatus Liberibacter europaeus</name>
    <dbReference type="NCBI Taxonomy" id="744859"/>
    <lineage>
        <taxon>Bacteria</taxon>
        <taxon>Pseudomonadati</taxon>
        <taxon>Pseudomonadota</taxon>
        <taxon>Alphaproteobacteria</taxon>
        <taxon>Hyphomicrobiales</taxon>
        <taxon>Rhizobiaceae</taxon>
        <taxon>Liberibacter</taxon>
    </lineage>
</organism>
<evidence type="ECO:0000256" key="14">
    <source>
        <dbReference type="NCBIfam" id="TIGR00485"/>
    </source>
</evidence>
<dbReference type="Pfam" id="PF03144">
    <property type="entry name" value="GTP_EFTU_D2"/>
    <property type="match status" value="1"/>
</dbReference>
<dbReference type="PRINTS" id="PR00315">
    <property type="entry name" value="ELONGATNFCT"/>
</dbReference>
<sequence length="392" mass="42796">MAVKDFVRKLDQIGICSIGHVDHGKTTLTSAITKYYGDYTAYDAIDKAPEEKARGITIATSHVAYQTESRSYCHVDCPGHADYVKNMITGAAQVDAAILVCSATDGVMPQTREHVLLARQVGIPSIVVYINKIDAIKNDMELVEIVEMEIRELLNKNGFPGDDVPVIRGSAICAIEGTNEEIGKKSIDDLMKAVDSYIPTPVRSIDSPFSMHVEDVHSISGRGTVATGRVSRGVIKVGDDVEIVGIVDTVKTTCTAIETFRKKMTEAIAGDNIGILLRGISLESIQRGQVICAPGSVKPHRRLKCKIYVLTKDEGGRHTSFCNNYRPQMYCVTTDVTCTVILPPEVKMVMPGDTCECELELIYPIAIEENQRFAMREGGRTIGAGIVSQILE</sequence>
<dbReference type="InterPro" id="IPR004160">
    <property type="entry name" value="Transl_elong_EFTu/EF1A_C"/>
</dbReference>
<dbReference type="NCBIfam" id="TIGR00231">
    <property type="entry name" value="small_GTP"/>
    <property type="match status" value="1"/>
</dbReference>
<evidence type="ECO:0000256" key="13">
    <source>
        <dbReference type="ARBA" id="ARBA00064283"/>
    </source>
</evidence>
<keyword evidence="3" id="KW-0547">Nucleotide-binding</keyword>
<dbReference type="GO" id="GO:0046872">
    <property type="term" value="F:metal ion binding"/>
    <property type="evidence" value="ECO:0007669"/>
    <property type="project" value="UniProtKB-KW"/>
</dbReference>
<dbReference type="EMBL" id="PSQJ01000002">
    <property type="protein sequence ID" value="PTL86723.1"/>
    <property type="molecule type" value="Genomic_DNA"/>
</dbReference>
<dbReference type="FunFam" id="3.40.50.300:FF:000003">
    <property type="entry name" value="Elongation factor Tu"/>
    <property type="match status" value="1"/>
</dbReference>
<evidence type="ECO:0000256" key="11">
    <source>
        <dbReference type="ARBA" id="ARBA00058140"/>
    </source>
</evidence>
<evidence type="ECO:0000313" key="16">
    <source>
        <dbReference type="EMBL" id="PTL86679.1"/>
    </source>
</evidence>
<dbReference type="InterPro" id="IPR009001">
    <property type="entry name" value="Transl_elong_EF1A/Init_IF2_C"/>
</dbReference>
<dbReference type="PANTHER" id="PTHR43721">
    <property type="entry name" value="ELONGATION FACTOR TU-RELATED"/>
    <property type="match status" value="1"/>
</dbReference>
<protein>
    <recommendedName>
        <fullName evidence="10 14">Elongation factor Tu</fullName>
    </recommendedName>
</protein>
<dbReference type="InterPro" id="IPR033720">
    <property type="entry name" value="EFTU_2"/>
</dbReference>
<evidence type="ECO:0000259" key="15">
    <source>
        <dbReference type="PROSITE" id="PS51722"/>
    </source>
</evidence>
<dbReference type="PANTHER" id="PTHR43721:SF36">
    <property type="entry name" value="ELONGATION FACTOR TU, MITOCHONDRIAL"/>
    <property type="match status" value="1"/>
</dbReference>
<dbReference type="InterPro" id="IPR000795">
    <property type="entry name" value="T_Tr_GTP-bd_dom"/>
</dbReference>
<dbReference type="InterPro" id="IPR050055">
    <property type="entry name" value="EF-Tu_GTPase"/>
</dbReference>
<keyword evidence="6" id="KW-0460">Magnesium</keyword>
<dbReference type="Pfam" id="PF03143">
    <property type="entry name" value="GTP_EFTU_D3"/>
    <property type="match status" value="1"/>
</dbReference>
<reference evidence="17" key="1">
    <citation type="submission" date="2018-02" db="EMBL/GenBank/DDBJ databases">
        <title>Genome sequence of Candidatus Liberibacter europaeus.</title>
        <authorList>
            <person name="Frampton R.A."/>
            <person name="Thompson S.M."/>
            <person name="Kalamorz F."/>
            <person name="David C."/>
            <person name="Addison S.M."/>
            <person name="Smith G.R."/>
        </authorList>
    </citation>
    <scope>NUCLEOTIDE SEQUENCE [LARGE SCALE GENOMIC DNA]</scope>
    <source>
        <strain evidence="17">ASNZ1</strain>
    </source>
</reference>
<dbReference type="SUPFAM" id="SSF50447">
    <property type="entry name" value="Translation proteins"/>
    <property type="match status" value="1"/>
</dbReference>
<dbReference type="InterPro" id="IPR031157">
    <property type="entry name" value="G_TR_CS"/>
</dbReference>
<evidence type="ECO:0000256" key="12">
    <source>
        <dbReference type="ARBA" id="ARBA00063778"/>
    </source>
</evidence>
<evidence type="ECO:0000256" key="8">
    <source>
        <dbReference type="ARBA" id="ARBA00022946"/>
    </source>
</evidence>
<keyword evidence="7" id="KW-0648">Protein biosynthesis</keyword>
<dbReference type="NCBIfam" id="NF009373">
    <property type="entry name" value="PRK12736.1"/>
    <property type="match status" value="1"/>
</dbReference>
<gene>
    <name evidence="17" type="primary">tuf</name>
    <name evidence="16" type="ORF">C4617_02360</name>
    <name evidence="17" type="ORF">C4617_02625</name>
</gene>
<evidence type="ECO:0000256" key="4">
    <source>
        <dbReference type="ARBA" id="ARBA00022768"/>
    </source>
</evidence>
<dbReference type="Gene3D" id="3.40.50.300">
    <property type="entry name" value="P-loop containing nucleotide triphosphate hydrolases"/>
    <property type="match status" value="1"/>
</dbReference>
<dbReference type="Pfam" id="PF00009">
    <property type="entry name" value="GTP_EFTU"/>
    <property type="match status" value="1"/>
</dbReference>
<comment type="caution">
    <text evidence="17">The sequence shown here is derived from an EMBL/GenBank/DDBJ whole genome shotgun (WGS) entry which is preliminary data.</text>
</comment>
<dbReference type="FunFam" id="2.40.30.10:FF:000001">
    <property type="entry name" value="Elongation factor Tu"/>
    <property type="match status" value="1"/>
</dbReference>
<dbReference type="InterPro" id="IPR005225">
    <property type="entry name" value="Small_GTP-bd"/>
</dbReference>
<dbReference type="SUPFAM" id="SSF50465">
    <property type="entry name" value="EF-Tu/eEF-1alpha/eIF2-gamma C-terminal domain"/>
    <property type="match status" value="1"/>
</dbReference>
<comment type="similarity">
    <text evidence="1">Belongs to the TRAFAC class translation factor GTPase superfamily. Classic translation factor GTPase family. EF-Tu/EF-1A subfamily.</text>
</comment>
<dbReference type="InterPro" id="IPR041709">
    <property type="entry name" value="EF-Tu_GTP-bd"/>
</dbReference>
<dbReference type="GO" id="GO:0005525">
    <property type="term" value="F:GTP binding"/>
    <property type="evidence" value="ECO:0007669"/>
    <property type="project" value="UniProtKB-UniRule"/>
</dbReference>
<dbReference type="InterPro" id="IPR027417">
    <property type="entry name" value="P-loop_NTPase"/>
</dbReference>
<dbReference type="NCBIfam" id="TIGR00485">
    <property type="entry name" value="EF-Tu"/>
    <property type="match status" value="1"/>
</dbReference>
<comment type="function">
    <text evidence="11">May play an important regulatory role in cell growth and in the bacterial response to nutrient deprivation.</text>
</comment>
<keyword evidence="5" id="KW-0378">Hydrolase</keyword>
<dbReference type="NCBIfam" id="NF009372">
    <property type="entry name" value="PRK12735.1"/>
    <property type="match status" value="1"/>
</dbReference>
<keyword evidence="4 17" id="KW-0251">Elongation factor</keyword>
<dbReference type="PROSITE" id="PS51722">
    <property type="entry name" value="G_TR_2"/>
    <property type="match status" value="1"/>
</dbReference>
<dbReference type="CDD" id="cd01884">
    <property type="entry name" value="EF_Tu"/>
    <property type="match status" value="1"/>
</dbReference>
<evidence type="ECO:0000256" key="9">
    <source>
        <dbReference type="ARBA" id="ARBA00023134"/>
    </source>
</evidence>
<name>A0A2T4VY68_9HYPH</name>
<dbReference type="NCBIfam" id="NF000766">
    <property type="entry name" value="PRK00049.1"/>
    <property type="match status" value="1"/>
</dbReference>
<evidence type="ECO:0000256" key="3">
    <source>
        <dbReference type="ARBA" id="ARBA00022741"/>
    </source>
</evidence>
<reference evidence="18" key="2">
    <citation type="submission" date="2018-02" db="EMBL/GenBank/DDBJ databases">
        <title>Genome sequence of Candidatus Liberibacter europaeus.</title>
        <authorList>
            <person name="Frampton R.A."/>
            <person name="Thompson S.M."/>
            <person name="David C."/>
            <person name="Addison S.M."/>
            <person name="Smith G.R."/>
        </authorList>
    </citation>
    <scope>NUCLEOTIDE SEQUENCE [LARGE SCALE GENOMIC DNA]</scope>
</reference>
<feature type="domain" description="Tr-type G" evidence="15">
    <location>
        <begin position="10"/>
        <end position="202"/>
    </location>
</feature>
<dbReference type="GO" id="GO:0003746">
    <property type="term" value="F:translation elongation factor activity"/>
    <property type="evidence" value="ECO:0007669"/>
    <property type="project" value="UniProtKB-UniRule"/>
</dbReference>
<comment type="subunit">
    <text evidence="12">Monomer. Heterotetramer composed of two EF-Ts.EF-Tu dimer complexes.</text>
</comment>
<keyword evidence="2" id="KW-0479">Metal-binding</keyword>
<dbReference type="GO" id="GO:0003924">
    <property type="term" value="F:GTPase activity"/>
    <property type="evidence" value="ECO:0007669"/>
    <property type="project" value="InterPro"/>
</dbReference>
<evidence type="ECO:0000256" key="7">
    <source>
        <dbReference type="ARBA" id="ARBA00022917"/>
    </source>
</evidence>
<evidence type="ECO:0000313" key="18">
    <source>
        <dbReference type="Proteomes" id="UP000240811"/>
    </source>
</evidence>
<accession>A0A2T4VY68</accession>
<dbReference type="Gene3D" id="2.40.30.10">
    <property type="entry name" value="Translation factors"/>
    <property type="match status" value="2"/>
</dbReference>
<evidence type="ECO:0000256" key="1">
    <source>
        <dbReference type="ARBA" id="ARBA00007249"/>
    </source>
</evidence>
<dbReference type="AlphaFoldDB" id="A0A2T4VY68"/>
<dbReference type="CDD" id="cd03697">
    <property type="entry name" value="EFTU_II"/>
    <property type="match status" value="1"/>
</dbReference>
<keyword evidence="9" id="KW-0342">GTP-binding</keyword>
<comment type="subunit">
    <text evidence="13">(Microbial infection) Upon infection by bacteriophage Qbeta, part of the viral RNA-dependent RNA polymerase complex, the other subunits are the viral replicase catalytic subunit (AC P14647), host ribosomal protein S1 and EF-Ts.</text>
</comment>
<keyword evidence="8" id="KW-0809">Transit peptide</keyword>
<proteinExistence type="inferred from homology"/>
<dbReference type="Proteomes" id="UP000240811">
    <property type="component" value="Unassembled WGS sequence"/>
</dbReference>
<evidence type="ECO:0000256" key="2">
    <source>
        <dbReference type="ARBA" id="ARBA00022723"/>
    </source>
</evidence>
<evidence type="ECO:0000313" key="17">
    <source>
        <dbReference type="EMBL" id="PTL86723.1"/>
    </source>
</evidence>
<dbReference type="PROSITE" id="PS00301">
    <property type="entry name" value="G_TR_1"/>
    <property type="match status" value="1"/>
</dbReference>
<dbReference type="CDD" id="cd03707">
    <property type="entry name" value="EFTU_III"/>
    <property type="match status" value="1"/>
</dbReference>
<dbReference type="InterPro" id="IPR004541">
    <property type="entry name" value="Transl_elong_EFTu/EF1A_bac/org"/>
</dbReference>
<dbReference type="EMBL" id="PSQJ01000002">
    <property type="protein sequence ID" value="PTL86679.1"/>
    <property type="molecule type" value="Genomic_DNA"/>
</dbReference>
<evidence type="ECO:0000256" key="5">
    <source>
        <dbReference type="ARBA" id="ARBA00022801"/>
    </source>
</evidence>
<dbReference type="InterPro" id="IPR009000">
    <property type="entry name" value="Transl_B-barrel_sf"/>
</dbReference>